<feature type="binding site" evidence="8">
    <location>
        <position position="82"/>
    </location>
    <ligand>
        <name>substrate</name>
    </ligand>
</feature>
<gene>
    <name evidence="11" type="ORF">AJ79_01623</name>
</gene>
<evidence type="ECO:0000256" key="5">
    <source>
        <dbReference type="ARBA" id="ARBA00023295"/>
    </source>
</evidence>
<dbReference type="AlphaFoldDB" id="A0A2B7Y6L2"/>
<evidence type="ECO:0000256" key="1">
    <source>
        <dbReference type="ARBA" id="ARBA00001641"/>
    </source>
</evidence>
<evidence type="ECO:0000256" key="6">
    <source>
        <dbReference type="ARBA" id="ARBA00023326"/>
    </source>
</evidence>
<dbReference type="Pfam" id="PF01341">
    <property type="entry name" value="Glyco_hydro_6"/>
    <property type="match status" value="1"/>
</dbReference>
<organism evidence="11 12">
    <name type="scientific">Helicocarpus griseus UAMH5409</name>
    <dbReference type="NCBI Taxonomy" id="1447875"/>
    <lineage>
        <taxon>Eukaryota</taxon>
        <taxon>Fungi</taxon>
        <taxon>Dikarya</taxon>
        <taxon>Ascomycota</taxon>
        <taxon>Pezizomycotina</taxon>
        <taxon>Eurotiomycetes</taxon>
        <taxon>Eurotiomycetidae</taxon>
        <taxon>Onygenales</taxon>
        <taxon>Ajellomycetaceae</taxon>
        <taxon>Helicocarpus</taxon>
    </lineage>
</organism>
<evidence type="ECO:0000256" key="10">
    <source>
        <dbReference type="RuleBase" id="RU361186"/>
    </source>
</evidence>
<feature type="chain" id="PRO_5011813894" description="Glucanase" evidence="10">
    <location>
        <begin position="18"/>
        <end position="393"/>
    </location>
</feature>
<feature type="binding site" evidence="8">
    <location>
        <position position="346"/>
    </location>
    <ligand>
        <name>substrate</name>
    </ligand>
</feature>
<dbReference type="EC" id="3.2.1.-" evidence="10"/>
<dbReference type="EMBL" id="PDNB01000016">
    <property type="protein sequence ID" value="PGH16518.1"/>
    <property type="molecule type" value="Genomic_DNA"/>
</dbReference>
<protein>
    <recommendedName>
        <fullName evidence="10">Glucanase</fullName>
        <ecNumber evidence="10">3.2.1.-</ecNumber>
    </recommendedName>
</protein>
<keyword evidence="5 10" id="KW-0326">Glycosidase</keyword>
<proteinExistence type="inferred from homology"/>
<accession>A0A2B7Y6L2</accession>
<dbReference type="PANTHER" id="PTHR34876">
    <property type="match status" value="1"/>
</dbReference>
<dbReference type="PRINTS" id="PR00733">
    <property type="entry name" value="GLHYDRLASE6"/>
</dbReference>
<feature type="binding site" evidence="8">
    <location>
        <position position="215"/>
    </location>
    <ligand>
        <name>substrate</name>
    </ligand>
</feature>
<keyword evidence="3 10" id="KW-0136">Cellulose degradation</keyword>
<evidence type="ECO:0000313" key="12">
    <source>
        <dbReference type="Proteomes" id="UP000223968"/>
    </source>
</evidence>
<evidence type="ECO:0000313" key="11">
    <source>
        <dbReference type="EMBL" id="PGH16518.1"/>
    </source>
</evidence>
<comment type="catalytic activity">
    <reaction evidence="1">
        <text>Hydrolysis of (1-&gt;4)-beta-D-glucosidic linkages in cellulose and cellotetraose, releasing cellobiose from the non-reducing ends of the chains.</text>
        <dbReference type="EC" id="3.2.1.91"/>
    </reaction>
</comment>
<feature type="signal peptide" evidence="10">
    <location>
        <begin position="1"/>
        <end position="17"/>
    </location>
</feature>
<dbReference type="STRING" id="1447875.A0A2B7Y6L2"/>
<evidence type="ECO:0000256" key="9">
    <source>
        <dbReference type="PROSITE-ProRule" id="PRU10057"/>
    </source>
</evidence>
<reference evidence="11 12" key="1">
    <citation type="submission" date="2017-10" db="EMBL/GenBank/DDBJ databases">
        <title>Comparative genomics in systemic dimorphic fungi from Ajellomycetaceae.</title>
        <authorList>
            <person name="Munoz J.F."/>
            <person name="Mcewen J.G."/>
            <person name="Clay O.K."/>
            <person name="Cuomo C.A."/>
        </authorList>
    </citation>
    <scope>NUCLEOTIDE SEQUENCE [LARGE SCALE GENOMIC DNA]</scope>
    <source>
        <strain evidence="11 12">UAMH5409</strain>
    </source>
</reference>
<keyword evidence="4 10" id="KW-0119">Carbohydrate metabolism</keyword>
<keyword evidence="6 10" id="KW-0624">Polysaccharide degradation</keyword>
<evidence type="ECO:0000256" key="7">
    <source>
        <dbReference type="PIRSR" id="PIRSR001100-1"/>
    </source>
</evidence>
<dbReference type="InterPro" id="IPR001524">
    <property type="entry name" value="Glyco_hydro_6_CS"/>
</dbReference>
<name>A0A2B7Y6L2_9EURO</name>
<dbReference type="PANTHER" id="PTHR34876:SF10">
    <property type="entry name" value="GLUCANASE"/>
    <property type="match status" value="1"/>
</dbReference>
<dbReference type="SUPFAM" id="SSF51989">
    <property type="entry name" value="Glycosyl hydrolases family 6, cellulases"/>
    <property type="match status" value="1"/>
</dbReference>
<dbReference type="Gene3D" id="3.20.20.40">
    <property type="entry name" value="1, 4-beta cellobiohydrolase"/>
    <property type="match status" value="1"/>
</dbReference>
<dbReference type="InterPro" id="IPR036434">
    <property type="entry name" value="Beta_cellobiohydrolase_sf"/>
</dbReference>
<keyword evidence="12" id="KW-1185">Reference proteome</keyword>
<comment type="caution">
    <text evidence="11">The sequence shown here is derived from an EMBL/GenBank/DDBJ whole genome shotgun (WGS) entry which is preliminary data.</text>
</comment>
<feature type="binding site" evidence="8">
    <location>
        <position position="314"/>
    </location>
    <ligand>
        <name>substrate</name>
    </ligand>
</feature>
<evidence type="ECO:0000256" key="4">
    <source>
        <dbReference type="ARBA" id="ARBA00023277"/>
    </source>
</evidence>
<dbReference type="PIRSF" id="PIRSF001100">
    <property type="entry name" value="Beta_cellobiohydrolase"/>
    <property type="match status" value="1"/>
</dbReference>
<feature type="binding site" evidence="8">
    <location>
        <position position="218"/>
    </location>
    <ligand>
        <name>substrate</name>
    </ligand>
</feature>
<evidence type="ECO:0000256" key="8">
    <source>
        <dbReference type="PIRSR" id="PIRSR001100-2"/>
    </source>
</evidence>
<evidence type="ECO:0000256" key="2">
    <source>
        <dbReference type="ARBA" id="ARBA00022801"/>
    </source>
</evidence>
<comment type="similarity">
    <text evidence="10">Belongs to the glycosyl hydrolase family 6.</text>
</comment>
<dbReference type="InterPro" id="IPR016288">
    <property type="entry name" value="Beta_cellobiohydrolase"/>
</dbReference>
<dbReference type="GO" id="GO:0030245">
    <property type="term" value="P:cellulose catabolic process"/>
    <property type="evidence" value="ECO:0007669"/>
    <property type="project" value="UniProtKB-KW"/>
</dbReference>
<feature type="binding site" evidence="8">
    <location>
        <position position="254"/>
    </location>
    <ligand>
        <name>substrate</name>
    </ligand>
</feature>
<keyword evidence="2 10" id="KW-0378">Hydrolase</keyword>
<dbReference type="PROSITE" id="PS00656">
    <property type="entry name" value="GLYCOSYL_HYDROL_F6_2"/>
    <property type="match status" value="1"/>
</dbReference>
<keyword evidence="10" id="KW-0732">Signal</keyword>
<sequence length="393" mass="42357">MRLPSLFTAASASLATASVLPRQDTSSYPTHDRGNPFIGKSYYVNPAYAEKLNTTLNSFLAKNDALNAARTRAALNVGTFVWVSNMASLPNIDAAIEGARAAKEATGKDQIVGLVLYDLPNRDCSAGESAGEFDLDKDGLNRYKTEFVDPYAAAVGAAEDVSFAIVLEPDSLGNAVTNSGIEFCNKSIPAYKEGIAYAIEKLQFEHVSLYIDAAHGGWLGWDGNLEPTAAVMAEVLSLAGPSAKIRGFSINVSNYNPYRSAYREAFTEWSNSWDESHYATSLSAHLTEKGLPAHFIVDQGRVALPGARAEWGEWCNVNPTGFGMRPTTKTGNRNVDSIVWIKPGGESDGACGMEGAPRAGEWFDEFAQMLVNNAQPCLEPVWPPSPLDEPEDA</sequence>
<dbReference type="OrthoDB" id="64893at2759"/>
<dbReference type="Proteomes" id="UP000223968">
    <property type="component" value="Unassembled WGS sequence"/>
</dbReference>
<evidence type="ECO:0000256" key="3">
    <source>
        <dbReference type="ARBA" id="ARBA00023001"/>
    </source>
</evidence>
<feature type="active site" description="Proton donor" evidence="7 9">
    <location>
        <position position="170"/>
    </location>
</feature>
<dbReference type="GO" id="GO:0016162">
    <property type="term" value="F:cellulose 1,4-beta-cellobiosidase activity"/>
    <property type="evidence" value="ECO:0007669"/>
    <property type="project" value="UniProtKB-EC"/>
</dbReference>
<feature type="active site" description="Proton acceptor" evidence="7">
    <location>
        <position position="348"/>
    </location>
</feature>
<feature type="binding site" evidence="8">
    <location>
        <position position="342"/>
    </location>
    <ligand>
        <name>substrate</name>
    </ligand>
</feature>